<evidence type="ECO:0000313" key="1">
    <source>
        <dbReference type="EMBL" id="KAJ9579224.1"/>
    </source>
</evidence>
<accession>A0AAD8E733</accession>
<gene>
    <name evidence="1" type="ORF">L9F63_024672</name>
</gene>
<reference evidence="1" key="2">
    <citation type="submission" date="2023-05" db="EMBL/GenBank/DDBJ databases">
        <authorList>
            <person name="Fouks B."/>
        </authorList>
    </citation>
    <scope>NUCLEOTIDE SEQUENCE</scope>
    <source>
        <strain evidence="1">Stay&amp;Tobe</strain>
        <tissue evidence="1">Testes</tissue>
    </source>
</reference>
<proteinExistence type="predicted"/>
<evidence type="ECO:0000313" key="2">
    <source>
        <dbReference type="Proteomes" id="UP001233999"/>
    </source>
</evidence>
<protein>
    <submittedName>
        <fullName evidence="1">Uncharacterized protein</fullName>
    </submittedName>
</protein>
<comment type="caution">
    <text evidence="1">The sequence shown here is derived from an EMBL/GenBank/DDBJ whole genome shotgun (WGS) entry which is preliminary data.</text>
</comment>
<keyword evidence="2" id="KW-1185">Reference proteome</keyword>
<sequence>MHQEFKSGNICFDGRKQNTYLNGVTTLIPSFNWRSLSNCQYFNTIEDDDSD</sequence>
<organism evidence="1 2">
    <name type="scientific">Diploptera punctata</name>
    <name type="common">Pacific beetle cockroach</name>
    <dbReference type="NCBI Taxonomy" id="6984"/>
    <lineage>
        <taxon>Eukaryota</taxon>
        <taxon>Metazoa</taxon>
        <taxon>Ecdysozoa</taxon>
        <taxon>Arthropoda</taxon>
        <taxon>Hexapoda</taxon>
        <taxon>Insecta</taxon>
        <taxon>Pterygota</taxon>
        <taxon>Neoptera</taxon>
        <taxon>Polyneoptera</taxon>
        <taxon>Dictyoptera</taxon>
        <taxon>Blattodea</taxon>
        <taxon>Blaberoidea</taxon>
        <taxon>Blaberidae</taxon>
        <taxon>Diplopterinae</taxon>
        <taxon>Diploptera</taxon>
    </lineage>
</organism>
<reference evidence="1" key="1">
    <citation type="journal article" date="2023" name="IScience">
        <title>Live-bearing cockroach genome reveals convergent evolutionary mechanisms linked to viviparity in insects and beyond.</title>
        <authorList>
            <person name="Fouks B."/>
            <person name="Harrison M.C."/>
            <person name="Mikhailova A.A."/>
            <person name="Marchal E."/>
            <person name="English S."/>
            <person name="Carruthers M."/>
            <person name="Jennings E.C."/>
            <person name="Chiamaka E.L."/>
            <person name="Frigard R.A."/>
            <person name="Pippel M."/>
            <person name="Attardo G.M."/>
            <person name="Benoit J.B."/>
            <person name="Bornberg-Bauer E."/>
            <person name="Tobe S.S."/>
        </authorList>
    </citation>
    <scope>NUCLEOTIDE SEQUENCE</scope>
    <source>
        <strain evidence="1">Stay&amp;Tobe</strain>
    </source>
</reference>
<dbReference type="EMBL" id="JASPKZ010008587">
    <property type="protein sequence ID" value="KAJ9579224.1"/>
    <property type="molecule type" value="Genomic_DNA"/>
</dbReference>
<name>A0AAD8E733_DIPPU</name>
<dbReference type="Proteomes" id="UP001233999">
    <property type="component" value="Unassembled WGS sequence"/>
</dbReference>
<dbReference type="AlphaFoldDB" id="A0AAD8E733"/>
<feature type="non-terminal residue" evidence="1">
    <location>
        <position position="51"/>
    </location>
</feature>
<feature type="non-terminal residue" evidence="1">
    <location>
        <position position="1"/>
    </location>
</feature>